<dbReference type="InterPro" id="IPR002569">
    <property type="entry name" value="Met_Sox_Rdtase_MsrA_dom"/>
</dbReference>
<dbReference type="Pfam" id="PF01625">
    <property type="entry name" value="PMSR"/>
    <property type="match status" value="1"/>
</dbReference>
<comment type="catalytic activity">
    <reaction evidence="2 4">
        <text>L-methionyl-[protein] + [thioredoxin]-disulfide + H2O = L-methionyl-(S)-S-oxide-[protein] + [thioredoxin]-dithiol</text>
        <dbReference type="Rhea" id="RHEA:14217"/>
        <dbReference type="Rhea" id="RHEA-COMP:10698"/>
        <dbReference type="Rhea" id="RHEA-COMP:10700"/>
        <dbReference type="Rhea" id="RHEA-COMP:12313"/>
        <dbReference type="Rhea" id="RHEA-COMP:12315"/>
        <dbReference type="ChEBI" id="CHEBI:15377"/>
        <dbReference type="ChEBI" id="CHEBI:16044"/>
        <dbReference type="ChEBI" id="CHEBI:29950"/>
        <dbReference type="ChEBI" id="CHEBI:44120"/>
        <dbReference type="ChEBI" id="CHEBI:50058"/>
        <dbReference type="EC" id="1.8.4.11"/>
    </reaction>
</comment>
<feature type="active site" evidence="4">
    <location>
        <position position="73"/>
    </location>
</feature>
<dbReference type="SUPFAM" id="SSF55068">
    <property type="entry name" value="Peptide methionine sulfoxide reductase"/>
    <property type="match status" value="1"/>
</dbReference>
<dbReference type="EC" id="1.8.4.11" evidence="4"/>
<keyword evidence="1 4" id="KW-0560">Oxidoreductase</keyword>
<accession>A0ABX0XBN1</accession>
<comment type="function">
    <text evidence="4">Has an important function as a repair enzyme for proteins that have been inactivated by oxidation. Catalyzes the reversible oxidation-reduction of methionine sulfoxide in proteins to methionine.</text>
</comment>
<reference evidence="7 8" key="1">
    <citation type="submission" date="2020-03" db="EMBL/GenBank/DDBJ databases">
        <title>Genomic Encyclopedia of Type Strains, Phase IV (KMG-IV): sequencing the most valuable type-strain genomes for metagenomic binning, comparative biology and taxonomic classification.</title>
        <authorList>
            <person name="Goeker M."/>
        </authorList>
    </citation>
    <scope>NUCLEOTIDE SEQUENCE [LARGE SCALE GENOMIC DNA]</scope>
    <source>
        <strain evidence="7 8">DSM 105096</strain>
    </source>
</reference>
<evidence type="ECO:0000256" key="3">
    <source>
        <dbReference type="ARBA" id="ARBA00048782"/>
    </source>
</evidence>
<dbReference type="PROSITE" id="PS51257">
    <property type="entry name" value="PROKAR_LIPOPROTEIN"/>
    <property type="match status" value="1"/>
</dbReference>
<evidence type="ECO:0000256" key="2">
    <source>
        <dbReference type="ARBA" id="ARBA00047806"/>
    </source>
</evidence>
<dbReference type="PANTHER" id="PTHR43774">
    <property type="entry name" value="PEPTIDE METHIONINE SULFOXIDE REDUCTASE"/>
    <property type="match status" value="1"/>
</dbReference>
<dbReference type="Gene3D" id="3.30.1060.10">
    <property type="entry name" value="Peptide methionine sulphoxide reductase MsrA"/>
    <property type="match status" value="1"/>
</dbReference>
<dbReference type="PANTHER" id="PTHR43774:SF1">
    <property type="entry name" value="PEPTIDE METHIONINE SULFOXIDE REDUCTASE MSRA 2"/>
    <property type="match status" value="1"/>
</dbReference>
<dbReference type="HAMAP" id="MF_01401">
    <property type="entry name" value="MsrA"/>
    <property type="match status" value="1"/>
</dbReference>
<evidence type="ECO:0000256" key="5">
    <source>
        <dbReference type="SAM" id="SignalP"/>
    </source>
</evidence>
<feature type="chain" id="PRO_5047032904" description="Peptide methionine sulfoxide reductase MsrA" evidence="5">
    <location>
        <begin position="20"/>
        <end position="244"/>
    </location>
</feature>
<evidence type="ECO:0000259" key="6">
    <source>
        <dbReference type="Pfam" id="PF01625"/>
    </source>
</evidence>
<keyword evidence="5" id="KW-0732">Signal</keyword>
<dbReference type="EMBL" id="JAATJH010000003">
    <property type="protein sequence ID" value="NJC26617.1"/>
    <property type="molecule type" value="Genomic_DNA"/>
</dbReference>
<keyword evidence="8" id="KW-1185">Reference proteome</keyword>
<dbReference type="RefSeq" id="WP_168037384.1">
    <property type="nucleotide sequence ID" value="NZ_JAATJH010000003.1"/>
</dbReference>
<feature type="signal peptide" evidence="5">
    <location>
        <begin position="1"/>
        <end position="19"/>
    </location>
</feature>
<protein>
    <recommendedName>
        <fullName evidence="4">Peptide methionine sulfoxide reductase MsrA</fullName>
        <shortName evidence="4">Protein-methionine-S-oxide reductase</shortName>
        <ecNumber evidence="4">1.8.4.11</ecNumber>
    </recommendedName>
    <alternativeName>
        <fullName evidence="4">Peptide-methionine (S)-S-oxide reductase</fullName>
        <shortName evidence="4">Peptide Met(O) reductase</shortName>
    </alternativeName>
</protein>
<comment type="catalytic activity">
    <reaction evidence="3 4">
        <text>[thioredoxin]-disulfide + L-methionine + H2O = L-methionine (S)-S-oxide + [thioredoxin]-dithiol</text>
        <dbReference type="Rhea" id="RHEA:19993"/>
        <dbReference type="Rhea" id="RHEA-COMP:10698"/>
        <dbReference type="Rhea" id="RHEA-COMP:10700"/>
        <dbReference type="ChEBI" id="CHEBI:15377"/>
        <dbReference type="ChEBI" id="CHEBI:29950"/>
        <dbReference type="ChEBI" id="CHEBI:50058"/>
        <dbReference type="ChEBI" id="CHEBI:57844"/>
        <dbReference type="ChEBI" id="CHEBI:58772"/>
        <dbReference type="EC" id="1.8.4.11"/>
    </reaction>
</comment>
<evidence type="ECO:0000256" key="1">
    <source>
        <dbReference type="ARBA" id="ARBA00023002"/>
    </source>
</evidence>
<dbReference type="Proteomes" id="UP000770785">
    <property type="component" value="Unassembled WGS sequence"/>
</dbReference>
<feature type="domain" description="Peptide methionine sulphoxide reductase MsrA" evidence="6">
    <location>
        <begin position="66"/>
        <end position="213"/>
    </location>
</feature>
<organism evidence="7 8">
    <name type="scientific">Neolewinella antarctica</name>
    <dbReference type="NCBI Taxonomy" id="442734"/>
    <lineage>
        <taxon>Bacteria</taxon>
        <taxon>Pseudomonadati</taxon>
        <taxon>Bacteroidota</taxon>
        <taxon>Saprospiria</taxon>
        <taxon>Saprospirales</taxon>
        <taxon>Lewinellaceae</taxon>
        <taxon>Neolewinella</taxon>
    </lineage>
</organism>
<evidence type="ECO:0000313" key="7">
    <source>
        <dbReference type="EMBL" id="NJC26617.1"/>
    </source>
</evidence>
<sequence length="244" mass="27219">MKIFAFPLLLIGFFVSLSACDSQKTNATNATTTETSTPSTNRASQPDLAGDVTIEELDAKYPGMEKAYLAGGCFWCTEASLDRIQGVADVWSGYAGGPEDNPTYRQVAGGQTKQAEAIVVYFDPAVIDYETILDVFFVAHNPTELNRQGPDVGTQYRSTIFPLNDEQRRTAQLKIRELDASGQFSSKIATTIEDPIKFWVAEGYHQDYYENPNNPNWSYVTNVSKPKVEKVMKVFRDRLKPAFL</sequence>
<name>A0ABX0XBN1_9BACT</name>
<evidence type="ECO:0000313" key="8">
    <source>
        <dbReference type="Proteomes" id="UP000770785"/>
    </source>
</evidence>
<comment type="similarity">
    <text evidence="4">Belongs to the MsrA Met sulfoxide reductase family.</text>
</comment>
<comment type="caution">
    <text evidence="7">The sequence shown here is derived from an EMBL/GenBank/DDBJ whole genome shotgun (WGS) entry which is preliminary data.</text>
</comment>
<gene>
    <name evidence="4" type="primary">msrA</name>
    <name evidence="7" type="ORF">GGR27_002127</name>
</gene>
<dbReference type="NCBIfam" id="TIGR00401">
    <property type="entry name" value="msrA"/>
    <property type="match status" value="1"/>
</dbReference>
<dbReference type="GO" id="GO:0008113">
    <property type="term" value="F:peptide-methionine (S)-S-oxide reductase activity"/>
    <property type="evidence" value="ECO:0007669"/>
    <property type="project" value="UniProtKB-EC"/>
</dbReference>
<dbReference type="InterPro" id="IPR036509">
    <property type="entry name" value="Met_Sox_Rdtase_MsrA_sf"/>
</dbReference>
<proteinExistence type="inferred from homology"/>
<evidence type="ECO:0000256" key="4">
    <source>
        <dbReference type="HAMAP-Rule" id="MF_01401"/>
    </source>
</evidence>